<keyword evidence="2" id="KW-1185">Reference proteome</keyword>
<dbReference type="EMBL" id="CCKQ01005950">
    <property type="protein sequence ID" value="CDW77227.1"/>
    <property type="molecule type" value="Genomic_DNA"/>
</dbReference>
<organism evidence="1 2">
    <name type="scientific">Stylonychia lemnae</name>
    <name type="common">Ciliate</name>
    <dbReference type="NCBI Taxonomy" id="5949"/>
    <lineage>
        <taxon>Eukaryota</taxon>
        <taxon>Sar</taxon>
        <taxon>Alveolata</taxon>
        <taxon>Ciliophora</taxon>
        <taxon>Intramacronucleata</taxon>
        <taxon>Spirotrichea</taxon>
        <taxon>Stichotrichia</taxon>
        <taxon>Sporadotrichida</taxon>
        <taxon>Oxytrichidae</taxon>
        <taxon>Stylonychinae</taxon>
        <taxon>Stylonychia</taxon>
    </lineage>
</organism>
<accession>A0A078A6K4</accession>
<dbReference type="InParanoid" id="A0A078A6K4"/>
<reference evidence="1 2" key="1">
    <citation type="submission" date="2014-06" db="EMBL/GenBank/DDBJ databases">
        <authorList>
            <person name="Swart Estienne"/>
        </authorList>
    </citation>
    <scope>NUCLEOTIDE SEQUENCE [LARGE SCALE GENOMIC DNA]</scope>
    <source>
        <strain evidence="1 2">130c</strain>
    </source>
</reference>
<name>A0A078A6K4_STYLE</name>
<sequence length="115" mass="13422">MDSRSQRSNQTDSSKDIFNPSKAINYNCLQKVVFFSDKHPFLIYKDSRSIGFINCVNFEIQKLFDCNYKRGGNIHSMIQQALSEDTLEIVSLIYKPKDDQGPEERKFGYYTVTFE</sequence>
<evidence type="ECO:0000313" key="1">
    <source>
        <dbReference type="EMBL" id="CDW77227.1"/>
    </source>
</evidence>
<dbReference type="Proteomes" id="UP000039865">
    <property type="component" value="Unassembled WGS sequence"/>
</dbReference>
<proteinExistence type="predicted"/>
<gene>
    <name evidence="1" type="primary">Contig5225.g5606</name>
    <name evidence="1" type="ORF">STYLEM_6186</name>
</gene>
<protein>
    <submittedName>
        <fullName evidence="1">Uncharacterized protein</fullName>
    </submittedName>
</protein>
<evidence type="ECO:0000313" key="2">
    <source>
        <dbReference type="Proteomes" id="UP000039865"/>
    </source>
</evidence>
<dbReference type="AlphaFoldDB" id="A0A078A6K4"/>